<dbReference type="PROSITE" id="PS01129">
    <property type="entry name" value="PSI_RLU"/>
    <property type="match status" value="1"/>
</dbReference>
<dbReference type="InterPro" id="IPR050188">
    <property type="entry name" value="RluA_PseudoU_synthase"/>
</dbReference>
<dbReference type="InterPro" id="IPR020103">
    <property type="entry name" value="PsdUridine_synth_cat_dom_sf"/>
</dbReference>
<dbReference type="PANTHER" id="PTHR21600">
    <property type="entry name" value="MITOCHONDRIAL RNA PSEUDOURIDINE SYNTHASE"/>
    <property type="match status" value="1"/>
</dbReference>
<proteinExistence type="predicted"/>
<comment type="caution">
    <text evidence="2">The sequence shown here is derived from an EMBL/GenBank/DDBJ whole genome shotgun (WGS) entry which is preliminary data.</text>
</comment>
<name>A0ABT7NE82_9BURK</name>
<evidence type="ECO:0000313" key="3">
    <source>
        <dbReference type="Proteomes" id="UP001174908"/>
    </source>
</evidence>
<gene>
    <name evidence="2" type="ORF">QTH91_17335</name>
</gene>
<dbReference type="EMBL" id="JASZYV010000003">
    <property type="protein sequence ID" value="MDM0046259.1"/>
    <property type="molecule type" value="Genomic_DNA"/>
</dbReference>
<keyword evidence="2" id="KW-0413">Isomerase</keyword>
<dbReference type="PANTHER" id="PTHR21600:SF89">
    <property type="entry name" value="RIBOSOMAL LARGE SUBUNIT PSEUDOURIDINE SYNTHASE A"/>
    <property type="match status" value="1"/>
</dbReference>
<evidence type="ECO:0000313" key="2">
    <source>
        <dbReference type="EMBL" id="MDM0046259.1"/>
    </source>
</evidence>
<evidence type="ECO:0000259" key="1">
    <source>
        <dbReference type="Pfam" id="PF00849"/>
    </source>
</evidence>
<reference evidence="2" key="1">
    <citation type="submission" date="2023-06" db="EMBL/GenBank/DDBJ databases">
        <authorList>
            <person name="Jiang Y."/>
            <person name="Liu Q."/>
        </authorList>
    </citation>
    <scope>NUCLEOTIDE SEQUENCE</scope>
    <source>
        <strain evidence="2">CGMCC 1.12089</strain>
    </source>
</reference>
<dbReference type="RefSeq" id="WP_286661342.1">
    <property type="nucleotide sequence ID" value="NZ_JASZYV010000003.1"/>
</dbReference>
<dbReference type="InterPro" id="IPR006145">
    <property type="entry name" value="PsdUridine_synth_RsuA/RluA"/>
</dbReference>
<dbReference type="Gene3D" id="3.30.2350.10">
    <property type="entry name" value="Pseudouridine synthase"/>
    <property type="match status" value="1"/>
</dbReference>
<sequence length="247" mass="27018">MLPDEPPYLPPPGLDLIHEDADLLVFDKPSGLLCVPGRGAHKADCLAARAQARWPDALVVHRLDLATSGLVLMARGAEMQRLLSEAFATRAMDKRYEAVVDGLPEYASAPSSDDDEAHAWQSIDAPLMADWPRRPLQKVDPAGKPSLTRWRVKRAYPEHGAAWLLLSPHTGRSHQLRLHLAHIGHAILGDPLYAGAAVQQRAPRLMLHASELSFAHPRTGETVRFESPAPFVPPAAAGRMAPWRVAP</sequence>
<dbReference type="CDD" id="cd02869">
    <property type="entry name" value="PseudoU_synth_RluA_like"/>
    <property type="match status" value="1"/>
</dbReference>
<dbReference type="EC" id="5.4.99.-" evidence="2"/>
<dbReference type="GO" id="GO:0016853">
    <property type="term" value="F:isomerase activity"/>
    <property type="evidence" value="ECO:0007669"/>
    <property type="project" value="UniProtKB-KW"/>
</dbReference>
<feature type="domain" description="Pseudouridine synthase RsuA/RluA-like" evidence="1">
    <location>
        <begin position="22"/>
        <end position="182"/>
    </location>
</feature>
<keyword evidence="3" id="KW-1185">Reference proteome</keyword>
<protein>
    <submittedName>
        <fullName evidence="2">RluA family pseudouridine synthase</fullName>
        <ecNumber evidence="2">5.4.99.-</ecNumber>
    </submittedName>
</protein>
<dbReference type="InterPro" id="IPR006224">
    <property type="entry name" value="PsdUridine_synth_RluA-like_CS"/>
</dbReference>
<accession>A0ABT7NE82</accession>
<dbReference type="Proteomes" id="UP001174908">
    <property type="component" value="Unassembled WGS sequence"/>
</dbReference>
<organism evidence="2 3">
    <name type="scientific">Variovorax dokdonensis</name>
    <dbReference type="NCBI Taxonomy" id="344883"/>
    <lineage>
        <taxon>Bacteria</taxon>
        <taxon>Pseudomonadati</taxon>
        <taxon>Pseudomonadota</taxon>
        <taxon>Betaproteobacteria</taxon>
        <taxon>Burkholderiales</taxon>
        <taxon>Comamonadaceae</taxon>
        <taxon>Variovorax</taxon>
    </lineage>
</organism>
<dbReference type="Pfam" id="PF00849">
    <property type="entry name" value="PseudoU_synth_2"/>
    <property type="match status" value="1"/>
</dbReference>
<dbReference type="SUPFAM" id="SSF55120">
    <property type="entry name" value="Pseudouridine synthase"/>
    <property type="match status" value="1"/>
</dbReference>